<keyword evidence="2" id="KW-1185">Reference proteome</keyword>
<dbReference type="Proteomes" id="UP000287519">
    <property type="component" value="Unassembled WGS sequence"/>
</dbReference>
<evidence type="ECO:0000313" key="1">
    <source>
        <dbReference type="EMBL" id="GCE37868.1"/>
    </source>
</evidence>
<dbReference type="EMBL" id="BHYM01000013">
    <property type="protein sequence ID" value="GCE37868.1"/>
    <property type="molecule type" value="Genomic_DNA"/>
</dbReference>
<accession>A0A402C2Q9</accession>
<name>A0A402C2Q9_RHOWR</name>
<reference evidence="1 2" key="1">
    <citation type="submission" date="2018-11" db="EMBL/GenBank/DDBJ databases">
        <title>Microbial catabolism of amino acid.</title>
        <authorList>
            <person name="Hibi M."/>
            <person name="Ogawa J."/>
        </authorList>
    </citation>
    <scope>NUCLEOTIDE SEQUENCE [LARGE SCALE GENOMIC DNA]</scope>
    <source>
        <strain evidence="1 2">C31-06</strain>
    </source>
</reference>
<gene>
    <name evidence="1" type="ORF">Rhow_000752</name>
</gene>
<proteinExistence type="predicted"/>
<evidence type="ECO:0000313" key="2">
    <source>
        <dbReference type="Proteomes" id="UP000287519"/>
    </source>
</evidence>
<comment type="caution">
    <text evidence="1">The sequence shown here is derived from an EMBL/GenBank/DDBJ whole genome shotgun (WGS) entry which is preliminary data.</text>
</comment>
<protein>
    <submittedName>
        <fullName evidence="1">Mobile element protein</fullName>
    </submittedName>
</protein>
<dbReference type="AlphaFoldDB" id="A0A402C2Q9"/>
<sequence>MTLRYATLASPTLRNAYDQAMGKMRRRFTLTPVGKPIVPDSVSWLGSEMLKTRLAHGYCSRHEAAGACPYANICETCDNFVTGPEFRDTLEAQRTDIQALESDARDRGWPDEAARHHRVADALTDHLHRLDR</sequence>
<organism evidence="1 2">
    <name type="scientific">Rhodococcus wratislaviensis</name>
    <name type="common">Tsukamurella wratislaviensis</name>
    <dbReference type="NCBI Taxonomy" id="44752"/>
    <lineage>
        <taxon>Bacteria</taxon>
        <taxon>Bacillati</taxon>
        <taxon>Actinomycetota</taxon>
        <taxon>Actinomycetes</taxon>
        <taxon>Mycobacteriales</taxon>
        <taxon>Nocardiaceae</taxon>
        <taxon>Rhodococcus</taxon>
    </lineage>
</organism>